<gene>
    <name evidence="1" type="ORF">IAC76_08505</name>
</gene>
<accession>A0A9D9DQE6</accession>
<reference evidence="1" key="2">
    <citation type="journal article" date="2021" name="PeerJ">
        <title>Extensive microbial diversity within the chicken gut microbiome revealed by metagenomics and culture.</title>
        <authorList>
            <person name="Gilroy R."/>
            <person name="Ravi A."/>
            <person name="Getino M."/>
            <person name="Pursley I."/>
            <person name="Horton D.L."/>
            <person name="Alikhan N.F."/>
            <person name="Baker D."/>
            <person name="Gharbi K."/>
            <person name="Hall N."/>
            <person name="Watson M."/>
            <person name="Adriaenssens E.M."/>
            <person name="Foster-Nyarko E."/>
            <person name="Jarju S."/>
            <person name="Secka A."/>
            <person name="Antonio M."/>
            <person name="Oren A."/>
            <person name="Chaudhuri R.R."/>
            <person name="La Ragione R."/>
            <person name="Hildebrand F."/>
            <person name="Pallen M.J."/>
        </authorList>
    </citation>
    <scope>NUCLEOTIDE SEQUENCE</scope>
    <source>
        <strain evidence="1">10192</strain>
    </source>
</reference>
<protein>
    <submittedName>
        <fullName evidence="1">DUF2612 domain-containing protein</fullName>
    </submittedName>
</protein>
<dbReference type="EMBL" id="JADIND010000193">
    <property type="protein sequence ID" value="MBO8431412.1"/>
    <property type="molecule type" value="Genomic_DNA"/>
</dbReference>
<dbReference type="Proteomes" id="UP000823632">
    <property type="component" value="Unassembled WGS sequence"/>
</dbReference>
<dbReference type="InterPro" id="IPR021283">
    <property type="entry name" value="Phage_Wedge1"/>
</dbReference>
<reference evidence="1" key="1">
    <citation type="submission" date="2020-10" db="EMBL/GenBank/DDBJ databases">
        <authorList>
            <person name="Gilroy R."/>
        </authorList>
    </citation>
    <scope>NUCLEOTIDE SEQUENCE</scope>
    <source>
        <strain evidence="1">10192</strain>
    </source>
</reference>
<proteinExistence type="predicted"/>
<dbReference type="AlphaFoldDB" id="A0A9D9DQE6"/>
<evidence type="ECO:0000313" key="2">
    <source>
        <dbReference type="Proteomes" id="UP000823632"/>
    </source>
</evidence>
<comment type="caution">
    <text evidence="1">The sequence shown here is derived from an EMBL/GenBank/DDBJ whole genome shotgun (WGS) entry which is preliminary data.</text>
</comment>
<name>A0A9D9DQE6_9BACT</name>
<evidence type="ECO:0000313" key="1">
    <source>
        <dbReference type="EMBL" id="MBO8431412.1"/>
    </source>
</evidence>
<dbReference type="Pfam" id="PF11041">
    <property type="entry name" value="Phage_Wedge1"/>
    <property type="match status" value="1"/>
</dbReference>
<sequence length="206" mass="23631">MLLNDFYVLMQKYSISQLRLNKDYQILCKCIGNQYDNLQKVSQYLLNSCDIDKAEGVWLDYLGWLVGTTRQYFNIARFFSVNSDDVNVEKYFWFVNQTIGQIASLSDELFRKRIYAKIGYNTTKGTRKDNNYIIKNMSNAEKVIITKIEPMVLDITIYGSEILETNTMLDDIENILGTGVGLRNLKIQNQGVNDNGKTSKAGKLVA</sequence>
<organism evidence="1 2">
    <name type="scientific">Candidatus Scatousia excrementipullorum</name>
    <dbReference type="NCBI Taxonomy" id="2840936"/>
    <lineage>
        <taxon>Bacteria</taxon>
        <taxon>Candidatus Scatousia</taxon>
    </lineage>
</organism>